<dbReference type="AlphaFoldDB" id="A0A0F1AVF3"/>
<sequence length="158" mass="17574">MQAINAQRKAFLDMLAWSEGTDNGRQPTKNHGYDVIVGGSLFTDYSDHPRRLVTINSKLKSTAAGRYQLLSRYWDAYRKQLGLKDFSPASQDAVALQQIKERGALPMIDRGDIRQAIDRCSNIWASLPGAGYGQFEHKADNLIDKFKDAGGKVNEPAS</sequence>
<dbReference type="InterPro" id="IPR034691">
    <property type="entry name" value="Endolysin_lambda_type"/>
</dbReference>
<dbReference type="GO" id="GO:0044659">
    <property type="term" value="P:viral release from host cell by cytolysis"/>
    <property type="evidence" value="ECO:0007669"/>
    <property type="project" value="InterPro"/>
</dbReference>
<dbReference type="SUPFAM" id="SSF53955">
    <property type="entry name" value="Lysozyme-like"/>
    <property type="match status" value="1"/>
</dbReference>
<accession>A0A0F1AVF3</accession>
<dbReference type="Gene3D" id="1.10.530.10">
    <property type="match status" value="1"/>
</dbReference>
<organism evidence="1 2">
    <name type="scientific">Enterobacter sichuanensis</name>
    <dbReference type="NCBI Taxonomy" id="2071710"/>
    <lineage>
        <taxon>Bacteria</taxon>
        <taxon>Pseudomonadati</taxon>
        <taxon>Pseudomonadota</taxon>
        <taxon>Gammaproteobacteria</taxon>
        <taxon>Enterobacterales</taxon>
        <taxon>Enterobacteriaceae</taxon>
        <taxon>Enterobacter</taxon>
        <taxon>Enterobacter cloacae complex</taxon>
    </lineage>
</organism>
<dbReference type="EMBL" id="JZYX01000036">
    <property type="protein sequence ID" value="KJN24925.1"/>
    <property type="molecule type" value="Genomic_DNA"/>
</dbReference>
<dbReference type="OrthoDB" id="8660079at2"/>
<comment type="caution">
    <text evidence="1">The sequence shown here is derived from an EMBL/GenBank/DDBJ whole genome shotgun (WGS) entry which is preliminary data.</text>
</comment>
<dbReference type="Proteomes" id="UP000033352">
    <property type="component" value="Unassembled WGS sequence"/>
</dbReference>
<reference evidence="1 2" key="1">
    <citation type="submission" date="2015-03" db="EMBL/GenBank/DDBJ databases">
        <authorList>
            <person name="McCorrison J."/>
            <person name="Sanka R."/>
            <person name="Adams M."/>
            <person name="Brinkac L."/>
            <person name="Nierman W."/>
            <person name="Sutton G."/>
            <person name="Nelson K."/>
            <person name="Kiedrowski L."/>
            <person name="Guerrero D."/>
            <person name="Bonomo R."/>
        </authorList>
    </citation>
    <scope>NUCLEOTIDE SEQUENCE [LARGE SCALE GENOMIC DNA]</scope>
    <source>
        <strain evidence="1 2">35699</strain>
    </source>
</reference>
<evidence type="ECO:0000313" key="2">
    <source>
        <dbReference type="Proteomes" id="UP000033352"/>
    </source>
</evidence>
<dbReference type="GO" id="GO:0009253">
    <property type="term" value="P:peptidoglycan catabolic process"/>
    <property type="evidence" value="ECO:0007669"/>
    <property type="project" value="InterPro"/>
</dbReference>
<name>A0A0F1AVF3_9ENTR</name>
<protein>
    <submittedName>
        <fullName evidence="1">Lysozyme</fullName>
    </submittedName>
</protein>
<dbReference type="RefSeq" id="WP_045286140.1">
    <property type="nucleotide sequence ID" value="NZ_JZYX01000036.1"/>
</dbReference>
<dbReference type="HAMAP" id="MF_04109">
    <property type="entry name" value="ENDOLYSIN_LAMBDA"/>
    <property type="match status" value="1"/>
</dbReference>
<dbReference type="CDD" id="cd00736">
    <property type="entry name" value="lambda_lys-like"/>
    <property type="match status" value="1"/>
</dbReference>
<dbReference type="GO" id="GO:0003796">
    <property type="term" value="F:lysozyme activity"/>
    <property type="evidence" value="ECO:0007669"/>
    <property type="project" value="InterPro"/>
</dbReference>
<dbReference type="InterPro" id="IPR023346">
    <property type="entry name" value="Lysozyme-like_dom_sf"/>
</dbReference>
<evidence type="ECO:0000313" key="1">
    <source>
        <dbReference type="EMBL" id="KJN24925.1"/>
    </source>
</evidence>
<gene>
    <name evidence="1" type="ORF">SS37_16820</name>
</gene>
<dbReference type="PATRIC" id="fig|1619248.3.peg.2737"/>
<proteinExistence type="inferred from homology"/>